<accession>A0ABT4LNB7</accession>
<keyword evidence="9" id="KW-0378">Hydrolase</keyword>
<feature type="domain" description="Peptidase S54 rhomboid" evidence="8">
    <location>
        <begin position="73"/>
        <end position="218"/>
    </location>
</feature>
<keyword evidence="3" id="KW-0997">Cell inner membrane</keyword>
<evidence type="ECO:0000259" key="8">
    <source>
        <dbReference type="Pfam" id="PF01694"/>
    </source>
</evidence>
<feature type="transmembrane region" description="Helical" evidence="7">
    <location>
        <begin position="18"/>
        <end position="37"/>
    </location>
</feature>
<keyword evidence="10" id="KW-1185">Reference proteome</keyword>
<comment type="subcellular location">
    <subcellularLocation>
        <location evidence="1">Membrane</location>
        <topology evidence="1">Multi-pass membrane protein</topology>
    </subcellularLocation>
</comment>
<dbReference type="GO" id="GO:0006508">
    <property type="term" value="P:proteolysis"/>
    <property type="evidence" value="ECO:0007669"/>
    <property type="project" value="UniProtKB-KW"/>
</dbReference>
<feature type="transmembrane region" description="Helical" evidence="7">
    <location>
        <begin position="201"/>
        <end position="218"/>
    </location>
</feature>
<evidence type="ECO:0000256" key="6">
    <source>
        <dbReference type="ARBA" id="ARBA00023136"/>
    </source>
</evidence>
<reference evidence="9" key="1">
    <citation type="submission" date="2022-12" db="EMBL/GenBank/DDBJ databases">
        <title>Bacterial isolates from different developmental stages of Nematostella vectensis.</title>
        <authorList>
            <person name="Fraune S."/>
        </authorList>
    </citation>
    <scope>NUCLEOTIDE SEQUENCE</scope>
    <source>
        <strain evidence="9">G21630-S1</strain>
    </source>
</reference>
<evidence type="ECO:0000256" key="4">
    <source>
        <dbReference type="ARBA" id="ARBA00022692"/>
    </source>
</evidence>
<keyword evidence="4 7" id="KW-0812">Transmembrane</keyword>
<proteinExistence type="predicted"/>
<evidence type="ECO:0000256" key="2">
    <source>
        <dbReference type="ARBA" id="ARBA00022475"/>
    </source>
</evidence>
<evidence type="ECO:0000313" key="9">
    <source>
        <dbReference type="EMBL" id="MCZ4282640.1"/>
    </source>
</evidence>
<dbReference type="InterPro" id="IPR022764">
    <property type="entry name" value="Peptidase_S54_rhomboid_dom"/>
</dbReference>
<keyword evidence="2" id="KW-1003">Cell membrane</keyword>
<dbReference type="PANTHER" id="PTHR43066:SF26">
    <property type="entry name" value="RHOMBOID PROTEASE GLPG"/>
    <property type="match status" value="1"/>
</dbReference>
<feature type="transmembrane region" description="Helical" evidence="7">
    <location>
        <begin position="160"/>
        <end position="181"/>
    </location>
</feature>
<feature type="transmembrane region" description="Helical" evidence="7">
    <location>
        <begin position="135"/>
        <end position="153"/>
    </location>
</feature>
<name>A0ABT4LNB7_9PROT</name>
<feature type="transmembrane region" description="Helical" evidence="7">
    <location>
        <begin position="80"/>
        <end position="99"/>
    </location>
</feature>
<dbReference type="InterPro" id="IPR035952">
    <property type="entry name" value="Rhomboid-like_sf"/>
</dbReference>
<comment type="caution">
    <text evidence="9">The sequence shown here is derived from an EMBL/GenBank/DDBJ whole genome shotgun (WGS) entry which is preliminary data.</text>
</comment>
<keyword evidence="6 7" id="KW-0472">Membrane</keyword>
<evidence type="ECO:0000256" key="3">
    <source>
        <dbReference type="ARBA" id="ARBA00022519"/>
    </source>
</evidence>
<evidence type="ECO:0000256" key="5">
    <source>
        <dbReference type="ARBA" id="ARBA00022989"/>
    </source>
</evidence>
<evidence type="ECO:0000256" key="1">
    <source>
        <dbReference type="ARBA" id="ARBA00004141"/>
    </source>
</evidence>
<keyword evidence="9" id="KW-0645">Protease</keyword>
<dbReference type="Pfam" id="PF01694">
    <property type="entry name" value="Rhomboid"/>
    <property type="match status" value="1"/>
</dbReference>
<dbReference type="EMBL" id="JAPWGY010000009">
    <property type="protein sequence ID" value="MCZ4282640.1"/>
    <property type="molecule type" value="Genomic_DNA"/>
</dbReference>
<dbReference type="Gene3D" id="1.20.1540.10">
    <property type="entry name" value="Rhomboid-like"/>
    <property type="match status" value="1"/>
</dbReference>
<feature type="transmembrane region" description="Helical" evidence="7">
    <location>
        <begin position="111"/>
        <end position="129"/>
    </location>
</feature>
<sequence>MFIPLFDNLPRILIEKPWVNWAGIALCVIIFALEFFLPEETMGQMIFALGLIPDVLMGNAERADAINWVSPYLNLVTYNFLHADFMHLAGNMIFLWVFGDNIEDAMGHRRYLLFLATCGAAAGLGQAVLSPGSQLPIIGASGAISGILGAYLIQYPRAKVLVPIFTIPVFIRAYLLLIFWIGFQVVSALIAVENHESGVAWWAHIIGFFSGMALIPLFRHSSLPLLSPEELPRGLSIRKTGYRQK</sequence>
<dbReference type="PANTHER" id="PTHR43066">
    <property type="entry name" value="RHOMBOID-RELATED PROTEIN"/>
    <property type="match status" value="1"/>
</dbReference>
<protein>
    <submittedName>
        <fullName evidence="9">Rhomboid family intramembrane serine protease</fullName>
    </submittedName>
</protein>
<evidence type="ECO:0000256" key="7">
    <source>
        <dbReference type="SAM" id="Phobius"/>
    </source>
</evidence>
<keyword evidence="5 7" id="KW-1133">Transmembrane helix</keyword>
<dbReference type="Proteomes" id="UP001069802">
    <property type="component" value="Unassembled WGS sequence"/>
</dbReference>
<evidence type="ECO:0000313" key="10">
    <source>
        <dbReference type="Proteomes" id="UP001069802"/>
    </source>
</evidence>
<dbReference type="GO" id="GO:0008233">
    <property type="term" value="F:peptidase activity"/>
    <property type="evidence" value="ECO:0007669"/>
    <property type="project" value="UniProtKB-KW"/>
</dbReference>
<dbReference type="RefSeq" id="WP_269424786.1">
    <property type="nucleotide sequence ID" value="NZ_JAPWGY010000009.1"/>
</dbReference>
<organism evidence="9 10">
    <name type="scientific">Kiloniella laminariae</name>
    <dbReference type="NCBI Taxonomy" id="454162"/>
    <lineage>
        <taxon>Bacteria</taxon>
        <taxon>Pseudomonadati</taxon>
        <taxon>Pseudomonadota</taxon>
        <taxon>Alphaproteobacteria</taxon>
        <taxon>Rhodospirillales</taxon>
        <taxon>Kiloniellaceae</taxon>
        <taxon>Kiloniella</taxon>
    </lineage>
</organism>
<gene>
    <name evidence="9" type="ORF">O4H49_17775</name>
</gene>
<dbReference type="SUPFAM" id="SSF144091">
    <property type="entry name" value="Rhomboid-like"/>
    <property type="match status" value="1"/>
</dbReference>